<dbReference type="HOGENOM" id="CLU_1941752_0_0_1"/>
<evidence type="ECO:0000313" key="2">
    <source>
        <dbReference type="Proteomes" id="UP000004994"/>
    </source>
</evidence>
<dbReference type="EnsemblPlants" id="Solyc11g062110.1.1">
    <property type="protein sequence ID" value="Solyc11g062110.1.1"/>
    <property type="gene ID" value="Solyc11g062110.1"/>
</dbReference>
<keyword evidence="2" id="KW-1185">Reference proteome</keyword>
<dbReference type="Proteomes" id="UP000004994">
    <property type="component" value="Chromosome 11"/>
</dbReference>
<name>K4D923_SOLLC</name>
<dbReference type="STRING" id="4081.K4D923"/>
<dbReference type="ExpressionAtlas" id="K4D923">
    <property type="expression patterns" value="baseline"/>
</dbReference>
<organism evidence="1">
    <name type="scientific">Solanum lycopersicum</name>
    <name type="common">Tomato</name>
    <name type="synonym">Lycopersicon esculentum</name>
    <dbReference type="NCBI Taxonomy" id="4081"/>
    <lineage>
        <taxon>Eukaryota</taxon>
        <taxon>Viridiplantae</taxon>
        <taxon>Streptophyta</taxon>
        <taxon>Embryophyta</taxon>
        <taxon>Tracheophyta</taxon>
        <taxon>Spermatophyta</taxon>
        <taxon>Magnoliopsida</taxon>
        <taxon>eudicotyledons</taxon>
        <taxon>Gunneridae</taxon>
        <taxon>Pentapetalae</taxon>
        <taxon>asterids</taxon>
        <taxon>lamiids</taxon>
        <taxon>Solanales</taxon>
        <taxon>Solanaceae</taxon>
        <taxon>Solanoideae</taxon>
        <taxon>Solaneae</taxon>
        <taxon>Solanum</taxon>
        <taxon>Solanum subgen. Lycopersicon</taxon>
    </lineage>
</organism>
<sequence>MNLSYNHVKIIFKRLFSHLNLVSGYWGPHFRTNKQINLDSPLWLRWRLDQRVIASRETPIEVHYESLGTFYEIYGHYLIVRSLKKSFLYTFEPLLVILLFIEKSKKLCSGFLGPIHMLPNSMIPRDFGAL</sequence>
<accession>K4D923</accession>
<dbReference type="Gramene" id="Solyc11g062110.1.1">
    <property type="protein sequence ID" value="Solyc11g062110.1.1"/>
    <property type="gene ID" value="Solyc11g062110.1"/>
</dbReference>
<dbReference type="AlphaFoldDB" id="K4D923"/>
<proteinExistence type="predicted"/>
<dbReference type="PaxDb" id="4081-Solyc11g062110.1.1"/>
<reference evidence="1" key="2">
    <citation type="submission" date="2015-06" db="UniProtKB">
        <authorList>
            <consortium name="EnsemblPlants"/>
        </authorList>
    </citation>
    <scope>IDENTIFICATION</scope>
    <source>
        <strain evidence="1">cv. Heinz 1706</strain>
    </source>
</reference>
<protein>
    <submittedName>
        <fullName evidence="1">Uncharacterized protein</fullName>
    </submittedName>
</protein>
<reference evidence="1" key="1">
    <citation type="journal article" date="2012" name="Nature">
        <title>The tomato genome sequence provides insights into fleshy fruit evolution.</title>
        <authorList>
            <consortium name="Tomato Genome Consortium"/>
        </authorList>
    </citation>
    <scope>NUCLEOTIDE SEQUENCE [LARGE SCALE GENOMIC DNA]</scope>
    <source>
        <strain evidence="1">cv. Heinz 1706</strain>
    </source>
</reference>
<dbReference type="InParanoid" id="K4D923"/>
<evidence type="ECO:0000313" key="1">
    <source>
        <dbReference type="EnsemblPlants" id="Solyc11g062110.1.1"/>
    </source>
</evidence>